<dbReference type="RefSeq" id="WP_085882189.1">
    <property type="nucleotide sequence ID" value="NZ_FWFR01000001.1"/>
</dbReference>
<evidence type="ECO:0000256" key="2">
    <source>
        <dbReference type="ARBA" id="ARBA00005262"/>
    </source>
</evidence>
<evidence type="ECO:0000313" key="9">
    <source>
        <dbReference type="Proteomes" id="UP000193200"/>
    </source>
</evidence>
<evidence type="ECO:0000256" key="6">
    <source>
        <dbReference type="ARBA" id="ARBA00023136"/>
    </source>
</evidence>
<feature type="transmembrane region" description="Helical" evidence="7">
    <location>
        <begin position="20"/>
        <end position="43"/>
    </location>
</feature>
<reference evidence="8 9" key="1">
    <citation type="submission" date="2017-03" db="EMBL/GenBank/DDBJ databases">
        <authorList>
            <person name="Afonso C.L."/>
            <person name="Miller P.J."/>
            <person name="Scott M.A."/>
            <person name="Spackman E."/>
            <person name="Goraichik I."/>
            <person name="Dimitrov K.M."/>
            <person name="Suarez D.L."/>
            <person name="Swayne D.E."/>
        </authorList>
    </citation>
    <scope>NUCLEOTIDE SEQUENCE [LARGE SCALE GENOMIC DNA]</scope>
    <source>
        <strain evidence="8 9">CECT 7691</strain>
    </source>
</reference>
<dbReference type="PANTHER" id="PTHR33567:SF3">
    <property type="entry name" value="CHROMATE ION TRANSPORTER (EUROFUNG)"/>
    <property type="match status" value="1"/>
</dbReference>
<dbReference type="AlphaFoldDB" id="A0A1Y5RZE7"/>
<gene>
    <name evidence="8" type="primary">srpC</name>
    <name evidence="8" type="ORF">OCH7691_00907</name>
</gene>
<feature type="transmembrane region" description="Helical" evidence="7">
    <location>
        <begin position="218"/>
        <end position="240"/>
    </location>
</feature>
<evidence type="ECO:0000256" key="3">
    <source>
        <dbReference type="ARBA" id="ARBA00022475"/>
    </source>
</evidence>
<keyword evidence="3" id="KW-1003">Cell membrane</keyword>
<protein>
    <submittedName>
        <fullName evidence="8">Putative chromate transport protein</fullName>
    </submittedName>
</protein>
<name>A0A1Y5RZE7_9PROT</name>
<feature type="transmembrane region" description="Helical" evidence="7">
    <location>
        <begin position="409"/>
        <end position="426"/>
    </location>
</feature>
<feature type="transmembrane region" description="Helical" evidence="7">
    <location>
        <begin position="361"/>
        <end position="389"/>
    </location>
</feature>
<dbReference type="Pfam" id="PF02417">
    <property type="entry name" value="Chromate_transp"/>
    <property type="match status" value="2"/>
</dbReference>
<feature type="transmembrane region" description="Helical" evidence="7">
    <location>
        <begin position="433"/>
        <end position="450"/>
    </location>
</feature>
<dbReference type="EMBL" id="FWFR01000001">
    <property type="protein sequence ID" value="SLN27701.1"/>
    <property type="molecule type" value="Genomic_DNA"/>
</dbReference>
<feature type="transmembrane region" description="Helical" evidence="7">
    <location>
        <begin position="323"/>
        <end position="349"/>
    </location>
</feature>
<keyword evidence="4 7" id="KW-0812">Transmembrane</keyword>
<proteinExistence type="inferred from homology"/>
<dbReference type="InterPro" id="IPR014047">
    <property type="entry name" value="Chr_Tranpt_l_chain"/>
</dbReference>
<sequence>MTPRPPADGPPSFGAAFRVWLRIGLLSFGGPAGQIALMHRILVEERRWIDERRFLHALNYCMLLPGPEAQQLATYVGWLLHRTAGGLVAGTLFVLPGAAVILTLSILYAGFGQFSIVAALFFGIKAAVLAVVIEAVVRIGRRAIRSGFALVVACLAFVGIFFLALPFPMIVIGAAVAGYLAATFRPGYFDAADGGTAADAAADEAAAPPHTRPNLRRAILVTLVFGLLWLAPVALLAGTLGPSNVFAQEGFFFAKMAVVTFGGAYAVLAYVAQQAVEIHGWLMPGEMLDGLGLAETTPGPLILVTQFVGFMGAYRTPGALDPFVAGTLGALLTSWVTFMPCFLWIFLGAPYIERLGRNRRLAAALSTLTAAVVGVILNLAVWFALHVVFAEVSEIRLAGIRLFLPVWETVEPGALVLAIGALVAMLRFKAGMLPTLAVSALLGAAYFYIVR</sequence>
<feature type="transmembrane region" description="Helical" evidence="7">
    <location>
        <begin position="87"/>
        <end position="108"/>
    </location>
</feature>
<comment type="subcellular location">
    <subcellularLocation>
        <location evidence="1">Cell membrane</location>
        <topology evidence="1">Multi-pass membrane protein</topology>
    </subcellularLocation>
</comment>
<dbReference type="InterPro" id="IPR003370">
    <property type="entry name" value="Chromate_transpt"/>
</dbReference>
<dbReference type="InParanoid" id="A0A1Y5RZE7"/>
<dbReference type="Proteomes" id="UP000193200">
    <property type="component" value="Unassembled WGS sequence"/>
</dbReference>
<evidence type="ECO:0000256" key="7">
    <source>
        <dbReference type="SAM" id="Phobius"/>
    </source>
</evidence>
<dbReference type="GO" id="GO:0005886">
    <property type="term" value="C:plasma membrane"/>
    <property type="evidence" value="ECO:0007669"/>
    <property type="project" value="UniProtKB-SubCell"/>
</dbReference>
<keyword evidence="6 7" id="KW-0472">Membrane</keyword>
<feature type="transmembrane region" description="Helical" evidence="7">
    <location>
        <begin position="114"/>
        <end position="136"/>
    </location>
</feature>
<evidence type="ECO:0000256" key="5">
    <source>
        <dbReference type="ARBA" id="ARBA00022989"/>
    </source>
</evidence>
<comment type="similarity">
    <text evidence="2">Belongs to the chromate ion transporter (CHR) (TC 2.A.51) family.</text>
</comment>
<dbReference type="NCBIfam" id="TIGR00937">
    <property type="entry name" value="2A51"/>
    <property type="match status" value="1"/>
</dbReference>
<feature type="transmembrane region" description="Helical" evidence="7">
    <location>
        <begin position="148"/>
        <end position="181"/>
    </location>
</feature>
<dbReference type="OrthoDB" id="8969999at2"/>
<dbReference type="GO" id="GO:0015109">
    <property type="term" value="F:chromate transmembrane transporter activity"/>
    <property type="evidence" value="ECO:0007669"/>
    <property type="project" value="InterPro"/>
</dbReference>
<evidence type="ECO:0000313" key="8">
    <source>
        <dbReference type="EMBL" id="SLN27701.1"/>
    </source>
</evidence>
<evidence type="ECO:0000256" key="4">
    <source>
        <dbReference type="ARBA" id="ARBA00022692"/>
    </source>
</evidence>
<keyword evidence="5 7" id="KW-1133">Transmembrane helix</keyword>
<feature type="transmembrane region" description="Helical" evidence="7">
    <location>
        <begin position="252"/>
        <end position="272"/>
    </location>
</feature>
<accession>A0A1Y5RZE7</accession>
<dbReference type="PIRSF" id="PIRSF004810">
    <property type="entry name" value="ChrA"/>
    <property type="match status" value="1"/>
</dbReference>
<dbReference type="PANTHER" id="PTHR33567">
    <property type="entry name" value="CHROMATE ION TRANSPORTER (EUROFUNG)"/>
    <property type="match status" value="1"/>
</dbReference>
<organism evidence="8 9">
    <name type="scientific">Oceanibacterium hippocampi</name>
    <dbReference type="NCBI Taxonomy" id="745714"/>
    <lineage>
        <taxon>Bacteria</taxon>
        <taxon>Pseudomonadati</taxon>
        <taxon>Pseudomonadota</taxon>
        <taxon>Alphaproteobacteria</taxon>
        <taxon>Sneathiellales</taxon>
        <taxon>Sneathiellaceae</taxon>
        <taxon>Oceanibacterium</taxon>
    </lineage>
</organism>
<keyword evidence="9" id="KW-1185">Reference proteome</keyword>
<evidence type="ECO:0000256" key="1">
    <source>
        <dbReference type="ARBA" id="ARBA00004651"/>
    </source>
</evidence>